<feature type="domain" description="MgtC/SapB/SrpB/YhiD N-terminal" evidence="8">
    <location>
        <begin position="19"/>
        <end position="135"/>
    </location>
</feature>
<feature type="transmembrane region" description="Helical" evidence="7">
    <location>
        <begin position="13"/>
        <end position="32"/>
    </location>
</feature>
<dbReference type="InterPro" id="IPR003416">
    <property type="entry name" value="MgtC/SapB/SrpB/YhiD_fam"/>
</dbReference>
<dbReference type="InterPro" id="IPR049177">
    <property type="entry name" value="MgtC_SapB_SrpB_YhiD_N"/>
</dbReference>
<name>A0A0G0HNP0_9BACT</name>
<dbReference type="Proteomes" id="UP000034333">
    <property type="component" value="Unassembled WGS sequence"/>
</dbReference>
<evidence type="ECO:0000313" key="10">
    <source>
        <dbReference type="Proteomes" id="UP000034333"/>
    </source>
</evidence>
<protein>
    <submittedName>
        <fullName evidence="9">MgtC family protein</fullName>
    </submittedName>
</protein>
<organism evidence="9 10">
    <name type="scientific">Candidatus Magasanikbacteria bacterium GW2011_GWA2_37_8</name>
    <dbReference type="NCBI Taxonomy" id="1619036"/>
    <lineage>
        <taxon>Bacteria</taxon>
        <taxon>Candidatus Magasanikiibacteriota</taxon>
    </lineage>
</organism>
<dbReference type="PATRIC" id="fig|1619036.3.peg.630"/>
<feature type="transmembrane region" description="Helical" evidence="7">
    <location>
        <begin position="44"/>
        <end position="64"/>
    </location>
</feature>
<evidence type="ECO:0000256" key="6">
    <source>
        <dbReference type="ARBA" id="ARBA00023136"/>
    </source>
</evidence>
<reference evidence="9 10" key="1">
    <citation type="journal article" date="2015" name="Nature">
        <title>rRNA introns, odd ribosomes, and small enigmatic genomes across a large radiation of phyla.</title>
        <authorList>
            <person name="Brown C.T."/>
            <person name="Hug L.A."/>
            <person name="Thomas B.C."/>
            <person name="Sharon I."/>
            <person name="Castelle C.J."/>
            <person name="Singh A."/>
            <person name="Wilkins M.J."/>
            <person name="Williams K.H."/>
            <person name="Banfield J.F."/>
        </authorList>
    </citation>
    <scope>NUCLEOTIDE SEQUENCE [LARGE SCALE GENOMIC DNA]</scope>
</reference>
<evidence type="ECO:0000313" key="9">
    <source>
        <dbReference type="EMBL" id="KKQ40180.1"/>
    </source>
</evidence>
<evidence type="ECO:0000256" key="3">
    <source>
        <dbReference type="ARBA" id="ARBA00022475"/>
    </source>
</evidence>
<dbReference type="PRINTS" id="PR01837">
    <property type="entry name" value="MGTCSAPBPROT"/>
</dbReference>
<dbReference type="GO" id="GO:0005886">
    <property type="term" value="C:plasma membrane"/>
    <property type="evidence" value="ECO:0007669"/>
    <property type="project" value="UniProtKB-SubCell"/>
</dbReference>
<dbReference type="Pfam" id="PF02308">
    <property type="entry name" value="MgtC"/>
    <property type="match status" value="1"/>
</dbReference>
<dbReference type="PANTHER" id="PTHR33778">
    <property type="entry name" value="PROTEIN MGTC"/>
    <property type="match status" value="1"/>
</dbReference>
<proteinExistence type="inferred from homology"/>
<feature type="transmembrane region" description="Helical" evidence="7">
    <location>
        <begin position="100"/>
        <end position="133"/>
    </location>
</feature>
<evidence type="ECO:0000256" key="2">
    <source>
        <dbReference type="ARBA" id="ARBA00009298"/>
    </source>
</evidence>
<dbReference type="AlphaFoldDB" id="A0A0G0HNP0"/>
<dbReference type="PANTHER" id="PTHR33778:SF1">
    <property type="entry name" value="MAGNESIUM TRANSPORTER YHID-RELATED"/>
    <property type="match status" value="1"/>
</dbReference>
<evidence type="ECO:0000256" key="1">
    <source>
        <dbReference type="ARBA" id="ARBA00004651"/>
    </source>
</evidence>
<keyword evidence="4 7" id="KW-0812">Transmembrane</keyword>
<evidence type="ECO:0000256" key="5">
    <source>
        <dbReference type="ARBA" id="ARBA00022989"/>
    </source>
</evidence>
<comment type="similarity">
    <text evidence="2">Belongs to the MgtC/SapB family.</text>
</comment>
<evidence type="ECO:0000259" key="8">
    <source>
        <dbReference type="Pfam" id="PF02308"/>
    </source>
</evidence>
<evidence type="ECO:0000256" key="7">
    <source>
        <dbReference type="SAM" id="Phobius"/>
    </source>
</evidence>
<keyword evidence="6 7" id="KW-0472">Membrane</keyword>
<keyword evidence="5 7" id="KW-1133">Transmembrane helix</keyword>
<sequence length="144" mass="15487">MLNYINEINSFEIWVVLQIVVAILLGGILGWQREQRGKHAGPRTYALVTSGAALFTALSIHAFGNNMAPVAAGIVTGIGFLGAGMILHHENQIEGLTTAAGLWMTAAIGMAIGVGYYFLAVCTTVLILLVLMLNDQKFKKEIKE</sequence>
<dbReference type="STRING" id="1619036.US58_C0023G0014"/>
<gene>
    <name evidence="9" type="ORF">US58_C0023G0014</name>
</gene>
<keyword evidence="3" id="KW-1003">Cell membrane</keyword>
<accession>A0A0G0HNP0</accession>
<feature type="transmembrane region" description="Helical" evidence="7">
    <location>
        <begin position="70"/>
        <end position="88"/>
    </location>
</feature>
<comment type="subcellular location">
    <subcellularLocation>
        <location evidence="1">Cell membrane</location>
        <topology evidence="1">Multi-pass membrane protein</topology>
    </subcellularLocation>
</comment>
<evidence type="ECO:0000256" key="4">
    <source>
        <dbReference type="ARBA" id="ARBA00022692"/>
    </source>
</evidence>
<dbReference type="EMBL" id="LBTN01000023">
    <property type="protein sequence ID" value="KKQ40180.1"/>
    <property type="molecule type" value="Genomic_DNA"/>
</dbReference>
<comment type="caution">
    <text evidence="9">The sequence shown here is derived from an EMBL/GenBank/DDBJ whole genome shotgun (WGS) entry which is preliminary data.</text>
</comment>